<keyword evidence="2" id="KW-1185">Reference proteome</keyword>
<comment type="caution">
    <text evidence="1">The sequence shown here is derived from an EMBL/GenBank/DDBJ whole genome shotgun (WGS) entry which is preliminary data.</text>
</comment>
<dbReference type="Proteomes" id="UP000541558">
    <property type="component" value="Unassembled WGS sequence"/>
</dbReference>
<organism evidence="1 2">
    <name type="scientific">Ephemerocybe angulata</name>
    <dbReference type="NCBI Taxonomy" id="980116"/>
    <lineage>
        <taxon>Eukaryota</taxon>
        <taxon>Fungi</taxon>
        <taxon>Dikarya</taxon>
        <taxon>Basidiomycota</taxon>
        <taxon>Agaricomycotina</taxon>
        <taxon>Agaricomycetes</taxon>
        <taxon>Agaricomycetidae</taxon>
        <taxon>Agaricales</taxon>
        <taxon>Agaricineae</taxon>
        <taxon>Psathyrellaceae</taxon>
        <taxon>Ephemerocybe</taxon>
    </lineage>
</organism>
<evidence type="ECO:0000313" key="2">
    <source>
        <dbReference type="Proteomes" id="UP000541558"/>
    </source>
</evidence>
<evidence type="ECO:0000313" key="1">
    <source>
        <dbReference type="EMBL" id="KAF5322980.1"/>
    </source>
</evidence>
<protein>
    <submittedName>
        <fullName evidence="1">Uncharacterized protein</fullName>
    </submittedName>
</protein>
<dbReference type="AlphaFoldDB" id="A0A8H5BGS2"/>
<name>A0A8H5BGS2_9AGAR</name>
<dbReference type="EMBL" id="JAACJK010000167">
    <property type="protein sequence ID" value="KAF5322980.1"/>
    <property type="molecule type" value="Genomic_DNA"/>
</dbReference>
<reference evidence="1 2" key="1">
    <citation type="journal article" date="2020" name="ISME J.">
        <title>Uncovering the hidden diversity of litter-decomposition mechanisms in mushroom-forming fungi.</title>
        <authorList>
            <person name="Floudas D."/>
            <person name="Bentzer J."/>
            <person name="Ahren D."/>
            <person name="Johansson T."/>
            <person name="Persson P."/>
            <person name="Tunlid A."/>
        </authorList>
    </citation>
    <scope>NUCLEOTIDE SEQUENCE [LARGE SCALE GENOMIC DNA]</scope>
    <source>
        <strain evidence="1 2">CBS 175.51</strain>
    </source>
</reference>
<proteinExistence type="predicted"/>
<gene>
    <name evidence="1" type="ORF">D9611_009346</name>
</gene>
<accession>A0A8H5BGS2</accession>
<sequence>MEVYIRPGGWASLAQQSLLFFPRGPSSSSASSSFAASLAYRECSSSTSRLLSRGGLAPPCAARHPQHLAAKPNYVTSMHYAVGTPLSGALCPCSGAGRKLTLRGFTHPQLQGMDAGPVDAQPTLGLTS</sequence>